<dbReference type="Gene3D" id="3.30.450.20">
    <property type="entry name" value="PAS domain"/>
    <property type="match status" value="4"/>
</dbReference>
<feature type="domain" description="PAS" evidence="7">
    <location>
        <begin position="491"/>
        <end position="540"/>
    </location>
</feature>
<dbReference type="InterPro" id="IPR003594">
    <property type="entry name" value="HATPase_dom"/>
</dbReference>
<dbReference type="SUPFAM" id="SSF47384">
    <property type="entry name" value="Homodimeric domain of signal transducing histidine kinase"/>
    <property type="match status" value="1"/>
</dbReference>
<dbReference type="SMART" id="SM00448">
    <property type="entry name" value="REC"/>
    <property type="match status" value="1"/>
</dbReference>
<feature type="domain" description="Histidine kinase" evidence="5">
    <location>
        <begin position="624"/>
        <end position="845"/>
    </location>
</feature>
<dbReference type="NCBIfam" id="TIGR00229">
    <property type="entry name" value="sensory_box"/>
    <property type="match status" value="1"/>
</dbReference>
<dbReference type="CDD" id="cd16922">
    <property type="entry name" value="HATPase_EvgS-ArcB-TorS-like"/>
    <property type="match status" value="1"/>
</dbReference>
<feature type="domain" description="Response regulatory" evidence="6">
    <location>
        <begin position="868"/>
        <end position="981"/>
    </location>
</feature>
<dbReference type="FunFam" id="3.30.565.10:FF:000010">
    <property type="entry name" value="Sensor histidine kinase RcsC"/>
    <property type="match status" value="1"/>
</dbReference>
<dbReference type="InterPro" id="IPR000014">
    <property type="entry name" value="PAS"/>
</dbReference>
<dbReference type="Gene3D" id="3.40.50.2300">
    <property type="match status" value="1"/>
</dbReference>
<name>A0A1N7PGM0_9BACT</name>
<reference evidence="10" key="1">
    <citation type="submission" date="2017-01" db="EMBL/GenBank/DDBJ databases">
        <authorList>
            <person name="Varghese N."/>
            <person name="Submissions S."/>
        </authorList>
    </citation>
    <scope>NUCLEOTIDE SEQUENCE [LARGE SCALE GENOMIC DNA]</scope>
    <source>
        <strain evidence="10">DSM 46698</strain>
    </source>
</reference>
<dbReference type="InterPro" id="IPR001610">
    <property type="entry name" value="PAC"/>
</dbReference>
<dbReference type="InterPro" id="IPR013655">
    <property type="entry name" value="PAS_fold_3"/>
</dbReference>
<dbReference type="STRING" id="529505.SAMN05421761_11630"/>
<dbReference type="SUPFAM" id="SSF55785">
    <property type="entry name" value="PYP-like sensor domain (PAS domain)"/>
    <property type="match status" value="4"/>
</dbReference>
<dbReference type="SMART" id="SM00086">
    <property type="entry name" value="PAC"/>
    <property type="match status" value="3"/>
</dbReference>
<dbReference type="PROSITE" id="PS50112">
    <property type="entry name" value="PAS"/>
    <property type="match status" value="2"/>
</dbReference>
<dbReference type="Gene3D" id="1.10.287.130">
    <property type="match status" value="1"/>
</dbReference>
<keyword evidence="10" id="KW-1185">Reference proteome</keyword>
<accession>A0A1N7PGM0</accession>
<protein>
    <recommendedName>
        <fullName evidence="2">histidine kinase</fullName>
        <ecNumber evidence="2">2.7.13.3</ecNumber>
    </recommendedName>
</protein>
<dbReference type="Proteomes" id="UP000186026">
    <property type="component" value="Unassembled WGS sequence"/>
</dbReference>
<evidence type="ECO:0000256" key="4">
    <source>
        <dbReference type="PROSITE-ProRule" id="PRU00169"/>
    </source>
</evidence>
<dbReference type="Pfam" id="PF00072">
    <property type="entry name" value="Response_reg"/>
    <property type="match status" value="1"/>
</dbReference>
<dbReference type="InterPro" id="IPR036890">
    <property type="entry name" value="HATPase_C_sf"/>
</dbReference>
<dbReference type="PROSITE" id="PS50113">
    <property type="entry name" value="PAC"/>
    <property type="match status" value="1"/>
</dbReference>
<evidence type="ECO:0000259" key="7">
    <source>
        <dbReference type="PROSITE" id="PS50112"/>
    </source>
</evidence>
<evidence type="ECO:0000259" key="8">
    <source>
        <dbReference type="PROSITE" id="PS50113"/>
    </source>
</evidence>
<dbReference type="Pfam" id="PF00512">
    <property type="entry name" value="HisKA"/>
    <property type="match status" value="1"/>
</dbReference>
<evidence type="ECO:0000256" key="1">
    <source>
        <dbReference type="ARBA" id="ARBA00000085"/>
    </source>
</evidence>
<comment type="catalytic activity">
    <reaction evidence="1">
        <text>ATP + protein L-histidine = ADP + protein N-phospho-L-histidine.</text>
        <dbReference type="EC" id="2.7.13.3"/>
    </reaction>
</comment>
<dbReference type="CDD" id="cd17546">
    <property type="entry name" value="REC_hyHK_CKI1_RcsC-like"/>
    <property type="match status" value="1"/>
</dbReference>
<feature type="domain" description="PAS" evidence="7">
    <location>
        <begin position="121"/>
        <end position="179"/>
    </location>
</feature>
<dbReference type="PANTHER" id="PTHR45339">
    <property type="entry name" value="HYBRID SIGNAL TRANSDUCTION HISTIDINE KINASE J"/>
    <property type="match status" value="1"/>
</dbReference>
<feature type="domain" description="PAC" evidence="8">
    <location>
        <begin position="422"/>
        <end position="472"/>
    </location>
</feature>
<dbReference type="Gene3D" id="3.30.565.10">
    <property type="entry name" value="Histidine kinase-like ATPase, C-terminal domain"/>
    <property type="match status" value="1"/>
</dbReference>
<dbReference type="AlphaFoldDB" id="A0A1N7PGM0"/>
<dbReference type="EMBL" id="FTOP01000016">
    <property type="protein sequence ID" value="SIT09670.1"/>
    <property type="molecule type" value="Genomic_DNA"/>
</dbReference>
<dbReference type="InterPro" id="IPR001789">
    <property type="entry name" value="Sig_transdc_resp-reg_receiver"/>
</dbReference>
<dbReference type="InterPro" id="IPR003661">
    <property type="entry name" value="HisK_dim/P_dom"/>
</dbReference>
<sequence>MKERGINSTFKKIIYESSEMVFLADDTFPYNIFYSNVLFDKLIGQNLKDKNLVGLGLDINSYIFKEELLISYQNKEYSFQLELPQENGSNYFLFYKGKEIRGIGLPPKIEAQQFFRNSIDLIAIGQENFLTWVSESIKPLLGYAPEEVINMDLCQYFHKDDLTIAQSHLLEVKKGIEASQFISRMLHKSGDYRSIDWQIQFKDGKFYVIGRDVTESEIEKKNTAKQNELFKLGEEVAKVGVWELNLEEDAVYWSDEVYAIHELEEIKDSFDLANALDFYLPAFQPVIKTAVDQCIKTGKEYDLTLKIKSFKGNEKWVRTHGRAKVEDGVVKRVFGTFQDVSEERQLVDELGLFKELFDLSPEAILISDTAGKIIFINQEANKRLGVFEDNSTDHSVFQFDQKFGSEDEWNKHLDSLKMDKTQRYRSVLNHQEGREYPVEVSCNLIEIQGEQYVISFSRDITERIQLEKSLQDSSDFLLHLTEQVPGALYQFVLDKEGEMKFSYLSPGIKTLLDLGEKDISSMNDIGLVISKIHPEDIAQVLMSSVASAKRLSSWNCQFRVKDSDTNDYKWVMGAAKPEHLENDDVVWYGYLADITEQKVFEETLKNARETAEKANKIKSEFLSMISHELRTPLNAISGSVYSLLQDEHTPSQESALNTINFAVDNLIIMINDLLDFQKIEAGKLNLEMNPMGLQDVIQQVINGLEFHASDSQNMLNLHFDDSAKLRVLGDKVRLAQIMNNLITNALKFTKKGKVDVTIKAKSIDGTKAKVYFEVKDTGIGIAKEHQERIFQDFDQIQHSFSKKYGGTGLGLSITKKLLDRMGSTIQVESEVGVGSTFYFEVEFEKLPEPTDNGVIQPISQALDLSTLKILMAEDNDVNSLVLGKIIKKWGFHFERVVNGQEAVEAVEKGNYDIVLMDIQMPVMNGFEATEKIKSFSKVPVIALTAAAKLEVMENIEKSGFDGFVAKPIDAAELLKRIKEVLAATNYKS</sequence>
<organism evidence="9 10">
    <name type="scientific">Belliella pelovolcani</name>
    <dbReference type="NCBI Taxonomy" id="529505"/>
    <lineage>
        <taxon>Bacteria</taxon>
        <taxon>Pseudomonadati</taxon>
        <taxon>Bacteroidota</taxon>
        <taxon>Cytophagia</taxon>
        <taxon>Cytophagales</taxon>
        <taxon>Cyclobacteriaceae</taxon>
        <taxon>Belliella</taxon>
    </lineage>
</organism>
<feature type="modified residue" description="4-aspartylphosphate" evidence="4">
    <location>
        <position position="917"/>
    </location>
</feature>
<evidence type="ECO:0000256" key="2">
    <source>
        <dbReference type="ARBA" id="ARBA00012438"/>
    </source>
</evidence>
<gene>
    <name evidence="9" type="ORF">SAMN05421761_11630</name>
</gene>
<proteinExistence type="predicted"/>
<dbReference type="EC" id="2.7.13.3" evidence="2"/>
<dbReference type="OrthoDB" id="9811889at2"/>
<dbReference type="InterPro" id="IPR004358">
    <property type="entry name" value="Sig_transdc_His_kin-like_C"/>
</dbReference>
<dbReference type="Pfam" id="PF08447">
    <property type="entry name" value="PAS_3"/>
    <property type="match status" value="2"/>
</dbReference>
<dbReference type="InterPro" id="IPR005467">
    <property type="entry name" value="His_kinase_dom"/>
</dbReference>
<dbReference type="InterPro" id="IPR011006">
    <property type="entry name" value="CheY-like_superfamily"/>
</dbReference>
<evidence type="ECO:0000259" key="5">
    <source>
        <dbReference type="PROSITE" id="PS50109"/>
    </source>
</evidence>
<evidence type="ECO:0000313" key="9">
    <source>
        <dbReference type="EMBL" id="SIT09670.1"/>
    </source>
</evidence>
<dbReference type="SUPFAM" id="SSF52172">
    <property type="entry name" value="CheY-like"/>
    <property type="match status" value="1"/>
</dbReference>
<evidence type="ECO:0000256" key="3">
    <source>
        <dbReference type="ARBA" id="ARBA00022553"/>
    </source>
</evidence>
<dbReference type="Pfam" id="PF13426">
    <property type="entry name" value="PAS_9"/>
    <property type="match status" value="1"/>
</dbReference>
<dbReference type="PANTHER" id="PTHR45339:SF5">
    <property type="entry name" value="HISTIDINE KINASE"/>
    <property type="match status" value="1"/>
</dbReference>
<dbReference type="PRINTS" id="PR00344">
    <property type="entry name" value="BCTRLSENSOR"/>
</dbReference>
<evidence type="ECO:0000313" key="10">
    <source>
        <dbReference type="Proteomes" id="UP000186026"/>
    </source>
</evidence>
<dbReference type="PROSITE" id="PS50109">
    <property type="entry name" value="HIS_KIN"/>
    <property type="match status" value="1"/>
</dbReference>
<dbReference type="PROSITE" id="PS50110">
    <property type="entry name" value="RESPONSE_REGULATORY"/>
    <property type="match status" value="1"/>
</dbReference>
<dbReference type="GO" id="GO:0000155">
    <property type="term" value="F:phosphorelay sensor kinase activity"/>
    <property type="evidence" value="ECO:0007669"/>
    <property type="project" value="InterPro"/>
</dbReference>
<dbReference type="CDD" id="cd00130">
    <property type="entry name" value="PAS"/>
    <property type="match status" value="2"/>
</dbReference>
<dbReference type="SMART" id="SM00091">
    <property type="entry name" value="PAS"/>
    <property type="match status" value="3"/>
</dbReference>
<dbReference type="SMART" id="SM00387">
    <property type="entry name" value="HATPase_c"/>
    <property type="match status" value="1"/>
</dbReference>
<keyword evidence="3 4" id="KW-0597">Phosphoprotein</keyword>
<dbReference type="Pfam" id="PF02518">
    <property type="entry name" value="HATPase_c"/>
    <property type="match status" value="1"/>
</dbReference>
<dbReference type="SUPFAM" id="SSF55874">
    <property type="entry name" value="ATPase domain of HSP90 chaperone/DNA topoisomerase II/histidine kinase"/>
    <property type="match status" value="1"/>
</dbReference>
<dbReference type="CDD" id="cd00082">
    <property type="entry name" value="HisKA"/>
    <property type="match status" value="1"/>
</dbReference>
<dbReference type="InterPro" id="IPR035965">
    <property type="entry name" value="PAS-like_dom_sf"/>
</dbReference>
<dbReference type="SMART" id="SM00388">
    <property type="entry name" value="HisKA"/>
    <property type="match status" value="1"/>
</dbReference>
<dbReference type="InterPro" id="IPR036097">
    <property type="entry name" value="HisK_dim/P_sf"/>
</dbReference>
<dbReference type="InterPro" id="IPR000700">
    <property type="entry name" value="PAS-assoc_C"/>
</dbReference>
<evidence type="ECO:0000259" key="6">
    <source>
        <dbReference type="PROSITE" id="PS50110"/>
    </source>
</evidence>